<evidence type="ECO:0000313" key="2">
    <source>
        <dbReference type="Proteomes" id="UP000541444"/>
    </source>
</evidence>
<dbReference type="Proteomes" id="UP000541444">
    <property type="component" value="Unassembled WGS sequence"/>
</dbReference>
<sequence length="137" mass="16041">MIEENLKDDNECYGDEEETNEILNFKQKYGIPNDVRLEDYYGDMTDQEIPLDDNFESDPKELGEPLKCNYFHLALKEVDKNSNVNEKLYNLKKYYFGRIDFLAEDQDSLEDLYKDVGLKRARTKGDEVCLIDGKMSA</sequence>
<name>A0A7J7LGG8_9MAGN</name>
<organism evidence="1 2">
    <name type="scientific">Kingdonia uniflora</name>
    <dbReference type="NCBI Taxonomy" id="39325"/>
    <lineage>
        <taxon>Eukaryota</taxon>
        <taxon>Viridiplantae</taxon>
        <taxon>Streptophyta</taxon>
        <taxon>Embryophyta</taxon>
        <taxon>Tracheophyta</taxon>
        <taxon>Spermatophyta</taxon>
        <taxon>Magnoliopsida</taxon>
        <taxon>Ranunculales</taxon>
        <taxon>Circaeasteraceae</taxon>
        <taxon>Kingdonia</taxon>
    </lineage>
</organism>
<proteinExistence type="predicted"/>
<accession>A0A7J7LGG8</accession>
<reference evidence="1 2" key="1">
    <citation type="journal article" date="2020" name="IScience">
        <title>Genome Sequencing of the Endangered Kingdonia uniflora (Circaeasteraceae, Ranunculales) Reveals Potential Mechanisms of Evolutionary Specialization.</title>
        <authorList>
            <person name="Sun Y."/>
            <person name="Deng T."/>
            <person name="Zhang A."/>
            <person name="Moore M.J."/>
            <person name="Landis J.B."/>
            <person name="Lin N."/>
            <person name="Zhang H."/>
            <person name="Zhang X."/>
            <person name="Huang J."/>
            <person name="Zhang X."/>
            <person name="Sun H."/>
            <person name="Wang H."/>
        </authorList>
    </citation>
    <scope>NUCLEOTIDE SEQUENCE [LARGE SCALE GENOMIC DNA]</scope>
    <source>
        <strain evidence="1">TB1705</strain>
        <tissue evidence="1">Leaf</tissue>
    </source>
</reference>
<evidence type="ECO:0000313" key="1">
    <source>
        <dbReference type="EMBL" id="KAF6141746.1"/>
    </source>
</evidence>
<gene>
    <name evidence="1" type="ORF">GIB67_027924</name>
</gene>
<protein>
    <submittedName>
        <fullName evidence="1">Uncharacterized protein</fullName>
    </submittedName>
</protein>
<comment type="caution">
    <text evidence="1">The sequence shown here is derived from an EMBL/GenBank/DDBJ whole genome shotgun (WGS) entry which is preliminary data.</text>
</comment>
<keyword evidence="2" id="KW-1185">Reference proteome</keyword>
<dbReference type="EMBL" id="JACGCM010002299">
    <property type="protein sequence ID" value="KAF6141746.1"/>
    <property type="molecule type" value="Genomic_DNA"/>
</dbReference>
<dbReference type="AlphaFoldDB" id="A0A7J7LGG8"/>